<reference evidence="3 4" key="1">
    <citation type="submission" date="2018-11" db="EMBL/GenBank/DDBJ databases">
        <title>Genomic Encyclopedia of Type Strains, Phase IV (KMG-IV): sequencing the most valuable type-strain genomes for metagenomic binning, comparative biology and taxonomic classification.</title>
        <authorList>
            <person name="Goeker M."/>
        </authorList>
    </citation>
    <scope>NUCLEOTIDE SEQUENCE [LARGE SCALE GENOMIC DNA]</scope>
    <source>
        <strain evidence="3 4">DSM 22027</strain>
    </source>
</reference>
<evidence type="ECO:0000256" key="1">
    <source>
        <dbReference type="SAM" id="MobiDB-lite"/>
    </source>
</evidence>
<keyword evidence="2" id="KW-1133">Transmembrane helix</keyword>
<keyword evidence="4" id="KW-1185">Reference proteome</keyword>
<evidence type="ECO:0000256" key="2">
    <source>
        <dbReference type="SAM" id="Phobius"/>
    </source>
</evidence>
<dbReference type="EMBL" id="RJVA01000014">
    <property type="protein sequence ID" value="ROQ90661.1"/>
    <property type="molecule type" value="Genomic_DNA"/>
</dbReference>
<evidence type="ECO:0000313" key="3">
    <source>
        <dbReference type="EMBL" id="ROQ90661.1"/>
    </source>
</evidence>
<dbReference type="Proteomes" id="UP000276223">
    <property type="component" value="Unassembled WGS sequence"/>
</dbReference>
<comment type="caution">
    <text evidence="3">The sequence shown here is derived from an EMBL/GenBank/DDBJ whole genome shotgun (WGS) entry which is preliminary data.</text>
</comment>
<feature type="region of interest" description="Disordered" evidence="1">
    <location>
        <begin position="234"/>
        <end position="264"/>
    </location>
</feature>
<keyword evidence="2" id="KW-0472">Membrane</keyword>
<dbReference type="InterPro" id="IPR011990">
    <property type="entry name" value="TPR-like_helical_dom_sf"/>
</dbReference>
<dbReference type="InterPro" id="IPR011717">
    <property type="entry name" value="TPR-4"/>
</dbReference>
<evidence type="ECO:0000313" key="4">
    <source>
        <dbReference type="Proteomes" id="UP000276223"/>
    </source>
</evidence>
<organism evidence="3 4">
    <name type="scientific">Desulfosoma caldarium</name>
    <dbReference type="NCBI Taxonomy" id="610254"/>
    <lineage>
        <taxon>Bacteria</taxon>
        <taxon>Pseudomonadati</taxon>
        <taxon>Thermodesulfobacteriota</taxon>
        <taxon>Syntrophobacteria</taxon>
        <taxon>Syntrophobacterales</taxon>
        <taxon>Syntrophobacteraceae</taxon>
        <taxon>Desulfosoma</taxon>
    </lineage>
</organism>
<dbReference type="OrthoDB" id="5469194at2"/>
<accession>A0A3N1US32</accession>
<name>A0A3N1US32_9BACT</name>
<sequence>MSELYNHLQKLQEIHQEILNAGVPLPTYGKPSEASPAAKRSKRRLLALSISCLVLGLLMAGAVVVVQKFSRNVVTTKREATIRVPIHVREHPPEDLRLRAEQTPKRSDVAQERESQIKGNAAKDKAALETVTDESGSTSQKDALPVAKNQTASDRFESPQTAPSEKTLRAFENTTVSSLVEGASTEESPSTRDETSATVPGFEHESMAQKPMDAEGELLRDAAVLALPTAPQAEFRSTAGGSPHEQEVATRGLDPLGAQSPRDGATDSARFLLVIAEEARRAGNWEEAVRAYREYLAQGNDPDVMNNLGAALMAQGRYGEAEEVLKQAHRRSTDPDIAANLATAYWVQGKREAACSLIQSLEENLLTGGAVQTVGLLVNQCHQKP</sequence>
<feature type="transmembrane region" description="Helical" evidence="2">
    <location>
        <begin position="45"/>
        <end position="66"/>
    </location>
</feature>
<protein>
    <submittedName>
        <fullName evidence="3">Tetratricopeptide repeat protein</fullName>
    </submittedName>
</protein>
<dbReference type="Pfam" id="PF07721">
    <property type="entry name" value="TPR_4"/>
    <property type="match status" value="1"/>
</dbReference>
<proteinExistence type="predicted"/>
<dbReference type="Pfam" id="PF13432">
    <property type="entry name" value="TPR_16"/>
    <property type="match status" value="1"/>
</dbReference>
<dbReference type="GO" id="GO:0042802">
    <property type="term" value="F:identical protein binding"/>
    <property type="evidence" value="ECO:0007669"/>
    <property type="project" value="InterPro"/>
</dbReference>
<feature type="compositionally biased region" description="Basic and acidic residues" evidence="1">
    <location>
        <begin position="93"/>
        <end position="127"/>
    </location>
</feature>
<gene>
    <name evidence="3" type="ORF">EDC27_2543</name>
</gene>
<dbReference type="AlphaFoldDB" id="A0A3N1US32"/>
<dbReference type="Gene3D" id="1.25.40.10">
    <property type="entry name" value="Tetratricopeptide repeat domain"/>
    <property type="match status" value="1"/>
</dbReference>
<dbReference type="SUPFAM" id="SSF48452">
    <property type="entry name" value="TPR-like"/>
    <property type="match status" value="1"/>
</dbReference>
<dbReference type="RefSeq" id="WP_123291010.1">
    <property type="nucleotide sequence ID" value="NZ_RJVA01000014.1"/>
</dbReference>
<feature type="region of interest" description="Disordered" evidence="1">
    <location>
        <begin position="93"/>
        <end position="206"/>
    </location>
</feature>
<keyword evidence="2" id="KW-0812">Transmembrane</keyword>
<feature type="compositionally biased region" description="Polar residues" evidence="1">
    <location>
        <begin position="148"/>
        <end position="164"/>
    </location>
</feature>